<dbReference type="GO" id="GO:0005739">
    <property type="term" value="C:mitochondrion"/>
    <property type="evidence" value="ECO:0007669"/>
    <property type="project" value="TreeGrafter"/>
</dbReference>
<dbReference type="AlphaFoldDB" id="A0AAE0MLI5"/>
<protein>
    <submittedName>
        <fullName evidence="6">Ribosome recycling factor-domain-containing protein</fullName>
    </submittedName>
</protein>
<dbReference type="PANTHER" id="PTHR20982">
    <property type="entry name" value="RIBOSOME RECYCLING FACTOR"/>
    <property type="match status" value="1"/>
</dbReference>
<feature type="domain" description="Ribosome recycling factor" evidence="5">
    <location>
        <begin position="133"/>
        <end position="295"/>
    </location>
</feature>
<dbReference type="EMBL" id="JAUEPO010000001">
    <property type="protein sequence ID" value="KAK3336123.1"/>
    <property type="molecule type" value="Genomic_DNA"/>
</dbReference>
<dbReference type="PANTHER" id="PTHR20982:SF3">
    <property type="entry name" value="MITOCHONDRIAL RIBOSOME RECYCLING FACTOR PSEUDO 1"/>
    <property type="match status" value="1"/>
</dbReference>
<dbReference type="Proteomes" id="UP001286456">
    <property type="component" value="Unassembled WGS sequence"/>
</dbReference>
<keyword evidence="7" id="KW-1185">Reference proteome</keyword>
<comment type="similarity">
    <text evidence="1">Belongs to the RRF family.</text>
</comment>
<dbReference type="SUPFAM" id="SSF55194">
    <property type="entry name" value="Ribosome recycling factor, RRF"/>
    <property type="match status" value="1"/>
</dbReference>
<comment type="function">
    <text evidence="3">Necessary for protein synthesis in mitochondria. Functions as a ribosome recycling factor in mitochondria.</text>
</comment>
<reference evidence="6" key="2">
    <citation type="submission" date="2023-06" db="EMBL/GenBank/DDBJ databases">
        <authorList>
            <consortium name="Lawrence Berkeley National Laboratory"/>
            <person name="Haridas S."/>
            <person name="Hensen N."/>
            <person name="Bonometti L."/>
            <person name="Westerberg I."/>
            <person name="Brannstrom I.O."/>
            <person name="Guillou S."/>
            <person name="Cros-Aarteil S."/>
            <person name="Calhoun S."/>
            <person name="Kuo A."/>
            <person name="Mondo S."/>
            <person name="Pangilinan J."/>
            <person name="Riley R."/>
            <person name="Labutti K."/>
            <person name="Andreopoulos B."/>
            <person name="Lipzen A."/>
            <person name="Chen C."/>
            <person name="Yanf M."/>
            <person name="Daum C."/>
            <person name="Ng V."/>
            <person name="Clum A."/>
            <person name="Steindorff A."/>
            <person name="Ohm R."/>
            <person name="Martin F."/>
            <person name="Silar P."/>
            <person name="Natvig D."/>
            <person name="Lalanne C."/>
            <person name="Gautier V."/>
            <person name="Ament-Velasquez S.L."/>
            <person name="Kruys A."/>
            <person name="Hutchinson M.I."/>
            <person name="Powell A.J."/>
            <person name="Barry K."/>
            <person name="Miller A.N."/>
            <person name="Grigoriev I.V."/>
            <person name="Debuchy R."/>
            <person name="Gladieux P."/>
            <person name="Thoren M.H."/>
            <person name="Johannesson H."/>
        </authorList>
    </citation>
    <scope>NUCLEOTIDE SEQUENCE</scope>
    <source>
        <strain evidence="6">SMH4131-1</strain>
    </source>
</reference>
<proteinExistence type="inferred from homology"/>
<dbReference type="InterPro" id="IPR002661">
    <property type="entry name" value="Ribosome_recyc_fac"/>
</dbReference>
<dbReference type="InterPro" id="IPR023584">
    <property type="entry name" value="Ribosome_recyc_fac_dom"/>
</dbReference>
<evidence type="ECO:0000256" key="4">
    <source>
        <dbReference type="SAM" id="MobiDB-lite"/>
    </source>
</evidence>
<evidence type="ECO:0000256" key="3">
    <source>
        <dbReference type="ARBA" id="ARBA00024909"/>
    </source>
</evidence>
<evidence type="ECO:0000313" key="7">
    <source>
        <dbReference type="Proteomes" id="UP001286456"/>
    </source>
</evidence>
<organism evidence="6 7">
    <name type="scientific">Cercophora scortea</name>
    <dbReference type="NCBI Taxonomy" id="314031"/>
    <lineage>
        <taxon>Eukaryota</taxon>
        <taxon>Fungi</taxon>
        <taxon>Dikarya</taxon>
        <taxon>Ascomycota</taxon>
        <taxon>Pezizomycotina</taxon>
        <taxon>Sordariomycetes</taxon>
        <taxon>Sordariomycetidae</taxon>
        <taxon>Sordariales</taxon>
        <taxon>Lasiosphaeriaceae</taxon>
        <taxon>Cercophora</taxon>
    </lineage>
</organism>
<dbReference type="InterPro" id="IPR036191">
    <property type="entry name" value="RRF_sf"/>
</dbReference>
<feature type="compositionally biased region" description="Low complexity" evidence="4">
    <location>
        <begin position="60"/>
        <end position="102"/>
    </location>
</feature>
<evidence type="ECO:0000256" key="1">
    <source>
        <dbReference type="ARBA" id="ARBA00005912"/>
    </source>
</evidence>
<accession>A0AAE0MLI5</accession>
<dbReference type="GO" id="GO:0006412">
    <property type="term" value="P:translation"/>
    <property type="evidence" value="ECO:0007669"/>
    <property type="project" value="UniProtKB-KW"/>
</dbReference>
<gene>
    <name evidence="6" type="ORF">B0T19DRAFT_436930</name>
</gene>
<reference evidence="6" key="1">
    <citation type="journal article" date="2023" name="Mol. Phylogenet. Evol.">
        <title>Genome-scale phylogeny and comparative genomics of the fungal order Sordariales.</title>
        <authorList>
            <person name="Hensen N."/>
            <person name="Bonometti L."/>
            <person name="Westerberg I."/>
            <person name="Brannstrom I.O."/>
            <person name="Guillou S."/>
            <person name="Cros-Aarteil S."/>
            <person name="Calhoun S."/>
            <person name="Haridas S."/>
            <person name="Kuo A."/>
            <person name="Mondo S."/>
            <person name="Pangilinan J."/>
            <person name="Riley R."/>
            <person name="LaButti K."/>
            <person name="Andreopoulos B."/>
            <person name="Lipzen A."/>
            <person name="Chen C."/>
            <person name="Yan M."/>
            <person name="Daum C."/>
            <person name="Ng V."/>
            <person name="Clum A."/>
            <person name="Steindorff A."/>
            <person name="Ohm R.A."/>
            <person name="Martin F."/>
            <person name="Silar P."/>
            <person name="Natvig D.O."/>
            <person name="Lalanne C."/>
            <person name="Gautier V."/>
            <person name="Ament-Velasquez S.L."/>
            <person name="Kruys A."/>
            <person name="Hutchinson M.I."/>
            <person name="Powell A.J."/>
            <person name="Barry K."/>
            <person name="Miller A.N."/>
            <person name="Grigoriev I.V."/>
            <person name="Debuchy R."/>
            <person name="Gladieux P."/>
            <person name="Hiltunen Thoren M."/>
            <person name="Johannesson H."/>
        </authorList>
    </citation>
    <scope>NUCLEOTIDE SEQUENCE</scope>
    <source>
        <strain evidence="6">SMH4131-1</strain>
    </source>
</reference>
<dbReference type="Gene3D" id="3.30.1360.40">
    <property type="match status" value="1"/>
</dbReference>
<evidence type="ECO:0000259" key="5">
    <source>
        <dbReference type="Pfam" id="PF01765"/>
    </source>
</evidence>
<comment type="caution">
    <text evidence="6">The sequence shown here is derived from an EMBL/GenBank/DDBJ whole genome shotgun (WGS) entry which is preliminary data.</text>
</comment>
<evidence type="ECO:0000313" key="6">
    <source>
        <dbReference type="EMBL" id="KAK3336123.1"/>
    </source>
</evidence>
<dbReference type="Gene3D" id="1.10.132.20">
    <property type="entry name" value="Ribosome-recycling factor"/>
    <property type="match status" value="1"/>
</dbReference>
<name>A0AAE0MLI5_9PEZI</name>
<feature type="region of interest" description="Disordered" evidence="4">
    <location>
        <begin position="58"/>
        <end position="114"/>
    </location>
</feature>
<dbReference type="Pfam" id="PF01765">
    <property type="entry name" value="RRF"/>
    <property type="match status" value="1"/>
</dbReference>
<evidence type="ECO:0000256" key="2">
    <source>
        <dbReference type="ARBA" id="ARBA00022917"/>
    </source>
</evidence>
<sequence>MKHIQAVSAAACKALPRTTTSTTVPVLTRRIAACSPLGAPQATRLRVAASSEICRARPFSQTSQLSKKKASASPPAARATANSSSKDASTTSSSSSSSSSADPNRPVPDPTTPLELADLIYGFDKADKQHGEALKTLRSGARFNPDTIGAIPVIPDRKSAEAFPLRELATVAPLGGRRWSILAFEASSIKPIMSAIQNSDAFNQQPQRSEENELELVITVEPERADALAKRVKDVCQAWRNAIRAESHKRDTLAKKWRTDGVILADDLRKVKDKVQKAQDDRMKVIAQLEKEALHQIAARAG</sequence>
<dbReference type="GO" id="GO:0043023">
    <property type="term" value="F:ribosomal large subunit binding"/>
    <property type="evidence" value="ECO:0007669"/>
    <property type="project" value="TreeGrafter"/>
</dbReference>
<keyword evidence="2" id="KW-0648">Protein biosynthesis</keyword>